<protein>
    <submittedName>
        <fullName evidence="1">Uncharacterized protein</fullName>
    </submittedName>
</protein>
<dbReference type="EMBL" id="VLKU01000013">
    <property type="protein sequence ID" value="TWI29743.1"/>
    <property type="molecule type" value="Genomic_DNA"/>
</dbReference>
<dbReference type="Proteomes" id="UP000316225">
    <property type="component" value="Unassembled WGS sequence"/>
</dbReference>
<reference evidence="1 2" key="1">
    <citation type="journal article" date="2015" name="Stand. Genomic Sci.">
        <title>Genomic Encyclopedia of Bacterial and Archaeal Type Strains, Phase III: the genomes of soil and plant-associated and newly described type strains.</title>
        <authorList>
            <person name="Whitman W.B."/>
            <person name="Woyke T."/>
            <person name="Klenk H.P."/>
            <person name="Zhou Y."/>
            <person name="Lilburn T.G."/>
            <person name="Beck B.J."/>
            <person name="De Vos P."/>
            <person name="Vandamme P."/>
            <person name="Eisen J.A."/>
            <person name="Garrity G."/>
            <person name="Hugenholtz P."/>
            <person name="Kyrpides N.C."/>
        </authorList>
    </citation>
    <scope>NUCLEOTIDE SEQUENCE [LARGE SCALE GENOMIC DNA]</scope>
    <source>
        <strain evidence="1 2">CGMCC 1.5364</strain>
    </source>
</reference>
<organism evidence="1 2">
    <name type="scientific">Paracoccus sulfuroxidans</name>
    <dbReference type="NCBI Taxonomy" id="384678"/>
    <lineage>
        <taxon>Bacteria</taxon>
        <taxon>Pseudomonadati</taxon>
        <taxon>Pseudomonadota</taxon>
        <taxon>Alphaproteobacteria</taxon>
        <taxon>Rhodobacterales</taxon>
        <taxon>Paracoccaceae</taxon>
        <taxon>Paracoccus</taxon>
    </lineage>
</organism>
<proteinExistence type="predicted"/>
<evidence type="ECO:0000313" key="2">
    <source>
        <dbReference type="Proteomes" id="UP000316225"/>
    </source>
</evidence>
<keyword evidence="2" id="KW-1185">Reference proteome</keyword>
<accession>A0A562NCA9</accession>
<sequence length="223" mass="24912">MQVTFPHRAMWQSVTFNLTGQSLEPQQSISGAETVVPVPRGRWTATMSFAIKGEAIVLQWQAFLAQMEGRIGTTLVPVRSRYRPLDRDGHNLAFCTTANLADAQTWEHFGFNNTVVAHMNVAAPAALRATQMDVTLTNSTGLRPGQFFSIGERLYRVQAHWQPSAGVHRIMFQPPLREAVFLGQRLELGRPVCRMRFASEDEGLFDQSLDVLPVVSVNFVEAI</sequence>
<dbReference type="RefSeq" id="WP_145399620.1">
    <property type="nucleotide sequence ID" value="NZ_VLKU01000013.1"/>
</dbReference>
<dbReference type="OrthoDB" id="7594100at2"/>
<evidence type="ECO:0000313" key="1">
    <source>
        <dbReference type="EMBL" id="TWI29743.1"/>
    </source>
</evidence>
<gene>
    <name evidence="1" type="ORF">IQ24_03560</name>
</gene>
<comment type="caution">
    <text evidence="1">The sequence shown here is derived from an EMBL/GenBank/DDBJ whole genome shotgun (WGS) entry which is preliminary data.</text>
</comment>
<name>A0A562NCA9_9RHOB</name>
<dbReference type="AlphaFoldDB" id="A0A562NCA9"/>